<dbReference type="OrthoDB" id="3504677at2759"/>
<organism evidence="2 3">
    <name type="scientific">Periconia macrospinosa</name>
    <dbReference type="NCBI Taxonomy" id="97972"/>
    <lineage>
        <taxon>Eukaryota</taxon>
        <taxon>Fungi</taxon>
        <taxon>Dikarya</taxon>
        <taxon>Ascomycota</taxon>
        <taxon>Pezizomycotina</taxon>
        <taxon>Dothideomycetes</taxon>
        <taxon>Pleosporomycetidae</taxon>
        <taxon>Pleosporales</taxon>
        <taxon>Massarineae</taxon>
        <taxon>Periconiaceae</taxon>
        <taxon>Periconia</taxon>
    </lineage>
</organism>
<dbReference type="Proteomes" id="UP000244855">
    <property type="component" value="Unassembled WGS sequence"/>
</dbReference>
<dbReference type="STRING" id="97972.A0A2V1DVM8"/>
<evidence type="ECO:0000313" key="3">
    <source>
        <dbReference type="Proteomes" id="UP000244855"/>
    </source>
</evidence>
<proteinExistence type="predicted"/>
<evidence type="ECO:0000259" key="1">
    <source>
        <dbReference type="Pfam" id="PF26061"/>
    </source>
</evidence>
<feature type="non-terminal residue" evidence="2">
    <location>
        <position position="272"/>
    </location>
</feature>
<sequence>PKTTPCTRTLLSNAATAYLTSQTRGTFTPLTPYLSPNWTYTENNSPIASPLTSPTTILLKPLTIAYNRTIYDLDACATYTEIIAPSTQAPYVLGVQIRHSPLPPSSSPPTTNTTTTITSIDTITTTPKSWLFNATSTLLHAQQESWLPIPPAQQDSRDAIRAAGDAYLDMWSDASAVNRVPWGTPCTRLEGGAYTGTGSKNDSCRVGVPVGGGQKPNTGRRYVIDVEMGSVSVFCVWEHMMNAADSHEFRLEKGKLRYIHTMTSCGDKVCRL</sequence>
<keyword evidence="3" id="KW-1185">Reference proteome</keyword>
<name>A0A2V1DVM8_9PLEO</name>
<protein>
    <recommendedName>
        <fullName evidence="1">DUF8021 domain-containing protein</fullName>
    </recommendedName>
</protein>
<dbReference type="Pfam" id="PF26061">
    <property type="entry name" value="DUF8021"/>
    <property type="match status" value="1"/>
</dbReference>
<evidence type="ECO:0000313" key="2">
    <source>
        <dbReference type="EMBL" id="PVI02408.1"/>
    </source>
</evidence>
<feature type="non-terminal residue" evidence="2">
    <location>
        <position position="1"/>
    </location>
</feature>
<feature type="domain" description="DUF8021" evidence="1">
    <location>
        <begin position="153"/>
        <end position="263"/>
    </location>
</feature>
<dbReference type="AlphaFoldDB" id="A0A2V1DVM8"/>
<gene>
    <name evidence="2" type="ORF">DM02DRAFT_501953</name>
</gene>
<reference evidence="2 3" key="1">
    <citation type="journal article" date="2018" name="Sci. Rep.">
        <title>Comparative genomics provides insights into the lifestyle and reveals functional heterogeneity of dark septate endophytic fungi.</title>
        <authorList>
            <person name="Knapp D.G."/>
            <person name="Nemeth J.B."/>
            <person name="Barry K."/>
            <person name="Hainaut M."/>
            <person name="Henrissat B."/>
            <person name="Johnson J."/>
            <person name="Kuo A."/>
            <person name="Lim J.H.P."/>
            <person name="Lipzen A."/>
            <person name="Nolan M."/>
            <person name="Ohm R.A."/>
            <person name="Tamas L."/>
            <person name="Grigoriev I.V."/>
            <person name="Spatafora J.W."/>
            <person name="Nagy L.G."/>
            <person name="Kovacs G.M."/>
        </authorList>
    </citation>
    <scope>NUCLEOTIDE SEQUENCE [LARGE SCALE GENOMIC DNA]</scope>
    <source>
        <strain evidence="2 3">DSE2036</strain>
    </source>
</reference>
<dbReference type="EMBL" id="KZ805343">
    <property type="protein sequence ID" value="PVI02408.1"/>
    <property type="molecule type" value="Genomic_DNA"/>
</dbReference>
<accession>A0A2V1DVM8</accession>
<dbReference type="InterPro" id="IPR058334">
    <property type="entry name" value="DUF8021"/>
</dbReference>